<organism evidence="1 2">
    <name type="scientific">Entomortierella chlamydospora</name>
    <dbReference type="NCBI Taxonomy" id="101097"/>
    <lineage>
        <taxon>Eukaryota</taxon>
        <taxon>Fungi</taxon>
        <taxon>Fungi incertae sedis</taxon>
        <taxon>Mucoromycota</taxon>
        <taxon>Mortierellomycotina</taxon>
        <taxon>Mortierellomycetes</taxon>
        <taxon>Mortierellales</taxon>
        <taxon>Mortierellaceae</taxon>
        <taxon>Entomortierella</taxon>
    </lineage>
</organism>
<gene>
    <name evidence="1" type="ORF">BGZ80_007806</name>
</gene>
<sequence length="311" mass="34391">VQGKPADLPEVPEKFTSPNFKEMFMYARTELMKTSLLKRSKSKVFVIDKDVLVALSGIVNTLLPVALQTFTIASTVKSQSLLPELTQRQPAVEDLLRDLLSALCPGISEDPYTEPTLWGLQGRVWELLSQMGKGTEPKSKDEKVRLAVLMIINHLCGMISSNQLSPPTSEHVSVSVWSFTMGLLFGGQAIRVIPTDTNPVMSTGELGSSATKNARLLVENEFGTTTKYVCGRKVDLSVRIFADFSWENEISIYEFKSGTVADDSCEQQQRKAVRLNAAILLELEKQGVDITKVFPVIAEGRGLSMDLYTLR</sequence>
<dbReference type="Proteomes" id="UP000703661">
    <property type="component" value="Unassembled WGS sequence"/>
</dbReference>
<proteinExistence type="predicted"/>
<accession>A0A9P6MDX1</accession>
<comment type="caution">
    <text evidence="1">The sequence shown here is derived from an EMBL/GenBank/DDBJ whole genome shotgun (WGS) entry which is preliminary data.</text>
</comment>
<protein>
    <submittedName>
        <fullName evidence="1">Uncharacterized protein</fullName>
    </submittedName>
</protein>
<dbReference type="AlphaFoldDB" id="A0A9P6MDX1"/>
<feature type="non-terminal residue" evidence="1">
    <location>
        <position position="311"/>
    </location>
</feature>
<feature type="non-terminal residue" evidence="1">
    <location>
        <position position="1"/>
    </location>
</feature>
<reference evidence="1" key="1">
    <citation type="journal article" date="2020" name="Fungal Divers.">
        <title>Resolving the Mortierellaceae phylogeny through synthesis of multi-gene phylogenetics and phylogenomics.</title>
        <authorList>
            <person name="Vandepol N."/>
            <person name="Liber J."/>
            <person name="Desiro A."/>
            <person name="Na H."/>
            <person name="Kennedy M."/>
            <person name="Barry K."/>
            <person name="Grigoriev I.V."/>
            <person name="Miller A.N."/>
            <person name="O'Donnell K."/>
            <person name="Stajich J.E."/>
            <person name="Bonito G."/>
        </authorList>
    </citation>
    <scope>NUCLEOTIDE SEQUENCE</scope>
    <source>
        <strain evidence="1">NRRL 2769</strain>
    </source>
</reference>
<evidence type="ECO:0000313" key="1">
    <source>
        <dbReference type="EMBL" id="KAF9994445.1"/>
    </source>
</evidence>
<keyword evidence="2" id="KW-1185">Reference proteome</keyword>
<dbReference type="EMBL" id="JAAAID010004064">
    <property type="protein sequence ID" value="KAF9994445.1"/>
    <property type="molecule type" value="Genomic_DNA"/>
</dbReference>
<evidence type="ECO:0000313" key="2">
    <source>
        <dbReference type="Proteomes" id="UP000703661"/>
    </source>
</evidence>
<name>A0A9P6MDX1_9FUNG</name>